<feature type="coiled-coil region" evidence="1">
    <location>
        <begin position="968"/>
        <end position="1190"/>
    </location>
</feature>
<dbReference type="AlphaFoldDB" id="A0A8S1N265"/>
<accession>A0A8S1N265</accession>
<reference evidence="2" key="1">
    <citation type="submission" date="2021-01" db="EMBL/GenBank/DDBJ databases">
        <authorList>
            <consortium name="Genoscope - CEA"/>
            <person name="William W."/>
        </authorList>
    </citation>
    <scope>NUCLEOTIDE SEQUENCE</scope>
</reference>
<keyword evidence="3" id="KW-1185">Reference proteome</keyword>
<feature type="coiled-coil region" evidence="1">
    <location>
        <begin position="501"/>
        <end position="535"/>
    </location>
</feature>
<organism evidence="2 3">
    <name type="scientific">Paramecium primaurelia</name>
    <dbReference type="NCBI Taxonomy" id="5886"/>
    <lineage>
        <taxon>Eukaryota</taxon>
        <taxon>Sar</taxon>
        <taxon>Alveolata</taxon>
        <taxon>Ciliophora</taxon>
        <taxon>Intramacronucleata</taxon>
        <taxon>Oligohymenophorea</taxon>
        <taxon>Peniculida</taxon>
        <taxon>Parameciidae</taxon>
        <taxon>Paramecium</taxon>
    </lineage>
</organism>
<dbReference type="OMA" id="ERELVLW"/>
<feature type="coiled-coil region" evidence="1">
    <location>
        <begin position="888"/>
        <end position="943"/>
    </location>
</feature>
<evidence type="ECO:0000313" key="3">
    <source>
        <dbReference type="Proteomes" id="UP000688137"/>
    </source>
</evidence>
<evidence type="ECO:0000313" key="2">
    <source>
        <dbReference type="EMBL" id="CAD8087307.1"/>
    </source>
</evidence>
<name>A0A8S1N265_PARPR</name>
<feature type="coiled-coil region" evidence="1">
    <location>
        <begin position="657"/>
        <end position="784"/>
    </location>
</feature>
<dbReference type="EMBL" id="CAJJDM010000081">
    <property type="protein sequence ID" value="CAD8087307.1"/>
    <property type="molecule type" value="Genomic_DNA"/>
</dbReference>
<feature type="coiled-coil region" evidence="1">
    <location>
        <begin position="1"/>
        <end position="135"/>
    </location>
</feature>
<keyword evidence="1" id="KW-0175">Coiled coil</keyword>
<protein>
    <submittedName>
        <fullName evidence="2">Uncharacterized protein</fullName>
    </submittedName>
</protein>
<dbReference type="Proteomes" id="UP000688137">
    <property type="component" value="Unassembled WGS sequence"/>
</dbReference>
<proteinExistence type="predicted"/>
<feature type="coiled-coil region" evidence="1">
    <location>
        <begin position="175"/>
        <end position="475"/>
    </location>
</feature>
<sequence>MQQEDQEKINLISELNLHKQQVEEYKSKYFQAQKEIENKNKEIEGLRQMMQMTQSIRGSDGRQSEDLRRNLQVLMSENQSLKQQNQELQNQLQQFNQQMQYQPQQQQQIQLQQEINRLNNDKMLIQGNLDILQQQFDAKTKDFDQLKVRLQAIDFIQNLPQGQEANKILVMGKEIQRLNSQLIQRDQELENLRSQLLEQQKGLQERDNLSAQLRSYEDKVRGLSTDIESMLIQVGGLKYDVQLKNDLERCKQQKLEVERELVLWKDKHTKLENDSKHLYEIERKTEDLQNRLIRTNEENERLEQENRGIQLKLQAFDRLLKDKEQLERKIQDQESTIYNMEQQLNEKRREMEQLKIRNRDLEQDFINFKENIFRPNEERQKRLEIEIENWRNKCLALESNFFGNNERLYVENELKRLHGIVIQLQQENDELKSRPRRNQNNYGDEQRLKILFAEREKLYIELEEARRRIGQLERQPQIQQQQLQQPFQYFDISDSDKDQQIQELKQGINLLIDENKQLKSEIDKQYLQIEQLEIDKNYIKTKQIAPKETVLEMLSKQPDLHKSVLEQLARRLYADLKSKEQIIEQMNQNLSVSQQLQYEKKIQDLEGQIQTLINNQKQQLSISQNNNLLLQQPEQQSLNNSRLSSPNKKKIFDQVDFEKIIEENQQLKNEIKELKQQRDYEFVELLEQKDKELELIKLKFNQIQNNSHDLNVDDLKKLRDVLEQKAYEAQEWKDKMAALQMQIRNKENQNYNRPFSQNILEQEYKRLSQLYELKSLEVEDLKAKYGVNGQLIISENLQSQNLDVIKLKRILEMRTAELEEWKNKCLKLQQYQIQLQNQNQGNNGISDMEEHIRKLKLTHDYKTKEAEDWRQRYNQLLKNQDPKSGKAIDEMQAELIKLKRIHDAKHQELQEMQPRFQRMQQEKDVLENELRRLKYSLEQQITDNEMLKKKLGISTGGNMNNLSNDKIVREQQLKIQQLQQQLQQYQNQMNDFSQEHNKLKQTHQLKQDQIKSIALNIDTKEQQMRQLLEENQKLKSLLEQKTKDIEELKLQLQKASQMLQQTSREYQEYRKSTQSVESYKAQLAIMQNKIQESEKRVQQIQGDMQKLQNVLRDKASENEKLKENLNKVNQYQNEKNIVLQQLQQAKTTLQEKQKENEKFKQQYSTLLQQHQKLQTQQAETKSQLDKLRSVLGNFGK</sequence>
<gene>
    <name evidence="2" type="ORF">PPRIM_AZ9-3.1.T0780134</name>
</gene>
<evidence type="ECO:0000256" key="1">
    <source>
        <dbReference type="SAM" id="Coils"/>
    </source>
</evidence>
<comment type="caution">
    <text evidence="2">The sequence shown here is derived from an EMBL/GenBank/DDBJ whole genome shotgun (WGS) entry which is preliminary data.</text>
</comment>
<feature type="coiled-coil region" evidence="1">
    <location>
        <begin position="569"/>
        <end position="615"/>
    </location>
</feature>